<dbReference type="GO" id="GO:0005739">
    <property type="term" value="C:mitochondrion"/>
    <property type="evidence" value="ECO:0007669"/>
    <property type="project" value="UniProtKB-SubCell"/>
</dbReference>
<evidence type="ECO:0000256" key="1">
    <source>
        <dbReference type="ARBA" id="ARBA00004173"/>
    </source>
</evidence>
<dbReference type="RefSeq" id="XP_028903735.1">
    <property type="nucleotide sequence ID" value="XM_029047902.2"/>
</dbReference>
<dbReference type="InterPro" id="IPR036465">
    <property type="entry name" value="vWFA_dom_sf"/>
</dbReference>
<dbReference type="InParanoid" id="F7FVL3"/>
<dbReference type="OMA" id="GTHIVHP"/>
<dbReference type="Ensembl" id="ENSOANT00000007341.4">
    <property type="protein sequence ID" value="ENSOANP00000007339.4"/>
    <property type="gene ID" value="ENSOANG00000004629.4"/>
</dbReference>
<evidence type="ECO:0000313" key="11">
    <source>
        <dbReference type="Proteomes" id="UP000002279"/>
    </source>
</evidence>
<evidence type="ECO:0000256" key="4">
    <source>
        <dbReference type="ARBA" id="ARBA00022946"/>
    </source>
</evidence>
<dbReference type="PANTHER" id="PTHR21610:SF9">
    <property type="entry name" value="VON WILLEBRAND FACTOR A DOMAIN-CONTAINING PROTEIN 8"/>
    <property type="match status" value="1"/>
</dbReference>
<organism evidence="10 11">
    <name type="scientific">Ornithorhynchus anatinus</name>
    <name type="common">Duckbill platypus</name>
    <dbReference type="NCBI Taxonomy" id="9258"/>
    <lineage>
        <taxon>Eukaryota</taxon>
        <taxon>Metazoa</taxon>
        <taxon>Chordata</taxon>
        <taxon>Craniata</taxon>
        <taxon>Vertebrata</taxon>
        <taxon>Euteleostomi</taxon>
        <taxon>Mammalia</taxon>
        <taxon>Monotremata</taxon>
        <taxon>Ornithorhynchidae</taxon>
        <taxon>Ornithorhynchus</taxon>
    </lineage>
</organism>
<name>F7FVL3_ORNAN</name>
<dbReference type="Pfam" id="PF07728">
    <property type="entry name" value="AAA_5"/>
    <property type="match status" value="3"/>
</dbReference>
<dbReference type="SUPFAM" id="SSF53300">
    <property type="entry name" value="vWA-like"/>
    <property type="match status" value="1"/>
</dbReference>
<dbReference type="InterPro" id="IPR039891">
    <property type="entry name" value="VWA8"/>
</dbReference>
<dbReference type="FunFam" id="3.40.50.300:FF:000587">
    <property type="entry name" value="von Willebrand factor A domain containing 8"/>
    <property type="match status" value="1"/>
</dbReference>
<dbReference type="GeneTree" id="ENSGT00390000006601"/>
<protein>
    <recommendedName>
        <fullName evidence="7">von Willebrand factor A domain-containing protein 8</fullName>
    </recommendedName>
</protein>
<feature type="region of interest" description="Disordered" evidence="8">
    <location>
        <begin position="1550"/>
        <end position="1595"/>
    </location>
</feature>
<dbReference type="GO" id="GO:0005737">
    <property type="term" value="C:cytoplasm"/>
    <property type="evidence" value="ECO:0000318"/>
    <property type="project" value="GO_Central"/>
</dbReference>
<keyword evidence="2" id="KW-0547">Nucleotide-binding</keyword>
<dbReference type="GO" id="GO:0005524">
    <property type="term" value="F:ATP binding"/>
    <property type="evidence" value="ECO:0007669"/>
    <property type="project" value="UniProtKB-KW"/>
</dbReference>
<reference evidence="10" key="3">
    <citation type="submission" date="2025-09" db="UniProtKB">
        <authorList>
            <consortium name="Ensembl"/>
        </authorList>
    </citation>
    <scope>IDENTIFICATION</scope>
    <source>
        <strain evidence="10">Glennie</strain>
    </source>
</reference>
<proteinExistence type="predicted"/>
<dbReference type="FunFam" id="3.40.50.300:FF:000663">
    <property type="entry name" value="von Willebrand factor A domain containing 8"/>
    <property type="match status" value="1"/>
</dbReference>
<reference evidence="10 11" key="1">
    <citation type="journal article" date="2008" name="Nature">
        <title>Genome analysis of the platypus reveals unique signatures of evolution.</title>
        <authorList>
            <person name="Warren W.C."/>
            <person name="Hillier L.W."/>
            <person name="Marshall Graves J.A."/>
            <person name="Birney E."/>
            <person name="Ponting C.P."/>
            <person name="Grutzner F."/>
            <person name="Belov K."/>
            <person name="Miller W."/>
            <person name="Clarke L."/>
            <person name="Chinwalla A.T."/>
            <person name="Yang S.P."/>
            <person name="Heger A."/>
            <person name="Locke D.P."/>
            <person name="Miethke P."/>
            <person name="Waters P.D."/>
            <person name="Veyrunes F."/>
            <person name="Fulton L."/>
            <person name="Fulton B."/>
            <person name="Graves T."/>
            <person name="Wallis J."/>
            <person name="Puente X.S."/>
            <person name="Lopez-Otin C."/>
            <person name="Ordonez G.R."/>
            <person name="Eichler E.E."/>
            <person name="Chen L."/>
            <person name="Cheng Z."/>
            <person name="Deakin J.E."/>
            <person name="Alsop A."/>
            <person name="Thompson K."/>
            <person name="Kirby P."/>
            <person name="Papenfuss A.T."/>
            <person name="Wakefield M.J."/>
            <person name="Olender T."/>
            <person name="Lancet D."/>
            <person name="Huttley G.A."/>
            <person name="Smit A.F."/>
            <person name="Pask A."/>
            <person name="Temple-Smith P."/>
            <person name="Batzer M.A."/>
            <person name="Walker J.A."/>
            <person name="Konkel M.K."/>
            <person name="Harris R.S."/>
            <person name="Whittington C.M."/>
            <person name="Wong E.S."/>
            <person name="Gemmell N.J."/>
            <person name="Buschiazzo E."/>
            <person name="Vargas Jentzsch I.M."/>
            <person name="Merkel A."/>
            <person name="Schmitz J."/>
            <person name="Zemann A."/>
            <person name="Churakov G."/>
            <person name="Kriegs J.O."/>
            <person name="Brosius J."/>
            <person name="Murchison E.P."/>
            <person name="Sachidanandam R."/>
            <person name="Smith C."/>
            <person name="Hannon G.J."/>
            <person name="Tsend-Ayush E."/>
            <person name="McMillan D."/>
            <person name="Attenborough R."/>
            <person name="Rens W."/>
            <person name="Ferguson-Smith M."/>
            <person name="Lefevre C.M."/>
            <person name="Sharp J.A."/>
            <person name="Nicholas K.R."/>
            <person name="Ray D.A."/>
            <person name="Kube M."/>
            <person name="Reinhardt R."/>
            <person name="Pringle T.H."/>
            <person name="Taylor J."/>
            <person name="Jones R.C."/>
            <person name="Nixon B."/>
            <person name="Dacheux J.L."/>
            <person name="Niwa H."/>
            <person name="Sekita Y."/>
            <person name="Huang X."/>
            <person name="Stark A."/>
            <person name="Kheradpour P."/>
            <person name="Kellis M."/>
            <person name="Flicek P."/>
            <person name="Chen Y."/>
            <person name="Webber C."/>
            <person name="Hardison R."/>
            <person name="Nelson J."/>
            <person name="Hallsworth-Pepin K."/>
            <person name="Delehaunty K."/>
            <person name="Markovic C."/>
            <person name="Minx P."/>
            <person name="Feng Y."/>
            <person name="Kremitzki C."/>
            <person name="Mitreva M."/>
            <person name="Glasscock J."/>
            <person name="Wylie T."/>
            <person name="Wohldmann P."/>
            <person name="Thiru P."/>
            <person name="Nhan M.N."/>
            <person name="Pohl C.S."/>
            <person name="Smith S.M."/>
            <person name="Hou S."/>
            <person name="Nefedov M."/>
            <person name="de Jong P.J."/>
            <person name="Renfree M.B."/>
            <person name="Mardis E.R."/>
            <person name="Wilson R.K."/>
        </authorList>
    </citation>
    <scope>NUCLEOTIDE SEQUENCE [LARGE SCALE GENOMIC DNA]</scope>
    <source>
        <strain evidence="10 11">Glennie</strain>
    </source>
</reference>
<feature type="compositionally biased region" description="Basic and acidic residues" evidence="8">
    <location>
        <begin position="1550"/>
        <end position="1568"/>
    </location>
</feature>
<dbReference type="InterPro" id="IPR002035">
    <property type="entry name" value="VWF_A"/>
</dbReference>
<dbReference type="SUPFAM" id="SSF52540">
    <property type="entry name" value="P-loop containing nucleoside triphosphate hydrolases"/>
    <property type="match status" value="3"/>
</dbReference>
<keyword evidence="3" id="KW-0067">ATP-binding</keyword>
<keyword evidence="4" id="KW-0809">Transit peptide</keyword>
<evidence type="ECO:0000256" key="2">
    <source>
        <dbReference type="ARBA" id="ARBA00022741"/>
    </source>
</evidence>
<dbReference type="CTD" id="23078"/>
<comment type="function">
    <text evidence="6">Exhibits ATPase activity in vitro.</text>
</comment>
<sequence length="1913" mass="214076">MQARLVLLGGCGPGGGSGGGGTAAAARRVRLILRQVARGGPAGPTTPSALLHSGPRHELTGDTVNIGDVSFKLKTPKNPELVPKNYMSDSLAQSVVQHLRWIMQKDLLGQDVFLIGPPGPLRRSIAMQYLELTKREVEYIALSRDTTETDLKQRREIRAGTAFYIDQCAVRAATEGRILVLEGLEKAERNVLPVLNNLLENREMQLEDGRFLMSAERYDKLLQDHTKTELDAWKIVRVSENFRVIALGLPVPRYTGNPLDPPLRSRFQARDVFYLPFKDQLKLLYSIGSNVSAERVSQLLSVATTLCSQESSVLGLPDFPIDSLSGAVKIMDSFPAMSVQHIIQWLYPYKILLSHEGKTAVEDLLKRFEVADLKSSSLPSKIVRVVQDANSRSQAAVTLRVAEREVTIKVPSGTQPVNLQSRPDRFIKTSSHEQLLAEMMQSHMIKDMCLIGGKGCGKTVLAKEFADLLGYKIEPIMLYQDMTARDLLQHRYTLPNGDTAWRSSPLVTAALEGKLAVLDGIHRVNAGTLAVLQRLIHDRELTLYDGTRLLREDRYQRLKEDLQLSDEQLQQRFILPIHSSFRIVALAEPPVAGSSTQQWLGPEFLTMFLFHHIKPLMRSEEIQVIKEMVPNAPHDVIEKLMTLTHKLRETQDPTAQSLAASLSTRQLLRISRRMSQYPDEGLHSAVNKACLSRFLPSLARSALEKNLVDAGIANTSGNDKDSEGRDYHSEIKSGWLKIGATTVPVHNPSEKMKVPDVLFYENTQHMILMEDMLQDFLLGEHLLLVGNQGVGKNKIVDRFLHLLNRPREYIQLHRDTTVQTLTLQPSVKDGLIVYEDSPLVKAVKMGYILVVDEADKAPTNVTCILKTLVENGEMILADGRRLVANAANVDGRENVVLIHPDFRMIVLANRPGFPFLGNDFFGTLGDIFSCHAVDNPKPKSELAMLRQYGPDVPEQVLKKLVEAFGELRSLADQGIINYPYSTREVVNIVKHLQKFPSEGLANVVRNVFDFDSYNSEMREILISTLHKYGIPVGARPSTVQLAKELPLPDQTFMGYWTISHSGNGKQNLLCPAETHRVDVKGPVHLAFQDYPVERHEGRALSFTEECASWRLPLDEINLVCDIAVAQEGENSTLFVATCNPVCLYFMNTSGDSGHLVDFYDLFPRTARGIWHPFVTVAPLGEPLKGQVILHEQESNTILLLDTTNRALRRLSFFSEDEGAPKRAFWWSNKEESETYKMCKEFSHQNWLVFYQETGSSLIVLDVLEGQTHTISLPIKLESVFLVAEDRWLLVESKTSQKFLLTKPTHLQSRESGACQLYVLKQEPASTGFGLTAEAELRMPHKVSSGPLTSENLSSALGQKISSPNRILCDEDSYATVIVGFPDLMSPSEVYTWKRGQCLGSHAPSDSTFYGGQRKSGAPKQRNCVLLVNTNQVVRILAPGDVPIKEIYKKDVTPPMTAGYLEVTDLHSKKLRYIPIPRAESLSPYTNWISTISDTDALVTEWGRDGVVTVDMGGRVRLWETGLESLHRSLQEWRNMIGDEDEKHMQITIDRDSGEDVSSPKHGKEDPDNVPHVGGNTWAGGTGGRDTAGLGGRGGPYRLDAGHDVYQVSQAEKDAVPEEVKKAAREMGQKAFKQRLKEIQMSEYDAQTYERFSGAVRRQVHSLRVILDNLQAKGKERQWLKHQATGELDDAKIIDGLTGERAIYKRRGELEPELGSPQQKPKRLRLVVDVSGSMYRFNGVDGRLERSMEAVCMVMEAFENYEQKFKYDIFGHSGDGYNIDLVPENKIPKDNKQRLEILKIMHAHAQFCMSGDHTLEGAEHAIKEIAKEEADEYFVIVLSDANLERYGIRPARFAQVLTINPQVNAFAIFIGSLGDQAARLQRTLPAGRSFVAMDTKEIPQILQQIFTSTMLSNV</sequence>
<dbReference type="FunCoup" id="F7FVL3">
    <property type="interactions" value="2117"/>
</dbReference>
<accession>F7FVL3</accession>
<dbReference type="Gene3D" id="3.40.50.410">
    <property type="entry name" value="von Willebrand factor, type A domain"/>
    <property type="match status" value="1"/>
</dbReference>
<feature type="compositionally biased region" description="Gly residues" evidence="8">
    <location>
        <begin position="1576"/>
        <end position="1594"/>
    </location>
</feature>
<dbReference type="HOGENOM" id="CLU_001400_0_0_1"/>
<evidence type="ECO:0000256" key="3">
    <source>
        <dbReference type="ARBA" id="ARBA00022840"/>
    </source>
</evidence>
<evidence type="ECO:0000256" key="6">
    <source>
        <dbReference type="ARBA" id="ARBA00055988"/>
    </source>
</evidence>
<evidence type="ECO:0000313" key="10">
    <source>
        <dbReference type="Ensembl" id="ENSOANP00000007339.4"/>
    </source>
</evidence>
<reference evidence="10" key="2">
    <citation type="submission" date="2025-08" db="UniProtKB">
        <authorList>
            <consortium name="Ensembl"/>
        </authorList>
    </citation>
    <scope>IDENTIFICATION</scope>
    <source>
        <strain evidence="10">Glennie</strain>
    </source>
</reference>
<dbReference type="InterPro" id="IPR011704">
    <property type="entry name" value="ATPase_dyneun-rel_AAA"/>
</dbReference>
<evidence type="ECO:0000259" key="9">
    <source>
        <dbReference type="PROSITE" id="PS50234"/>
    </source>
</evidence>
<dbReference type="PANTHER" id="PTHR21610">
    <property type="entry name" value="VON WILLEBRAND FACTOR A DOMAIN-CONTAINING PROTEIN 8"/>
    <property type="match status" value="1"/>
</dbReference>
<dbReference type="STRING" id="9258.ENSOANP00000007339"/>
<dbReference type="SMART" id="SM00327">
    <property type="entry name" value="VWA"/>
    <property type="match status" value="1"/>
</dbReference>
<feature type="domain" description="VWFA" evidence="9">
    <location>
        <begin position="1722"/>
        <end position="1904"/>
    </location>
</feature>
<keyword evidence="5" id="KW-0496">Mitochondrion</keyword>
<evidence type="ECO:0000256" key="5">
    <source>
        <dbReference type="ARBA" id="ARBA00023128"/>
    </source>
</evidence>
<dbReference type="Proteomes" id="UP000002279">
    <property type="component" value="Chromosome 20"/>
</dbReference>
<dbReference type="Gene3D" id="3.40.50.300">
    <property type="entry name" value="P-loop containing nucleotide triphosphate hydrolases"/>
    <property type="match status" value="3"/>
</dbReference>
<dbReference type="OrthoDB" id="5186at2759"/>
<gene>
    <name evidence="10" type="primary">VWA8</name>
</gene>
<keyword evidence="11" id="KW-1185">Reference proteome</keyword>
<dbReference type="KEGG" id="oaa:100076194"/>
<dbReference type="Bgee" id="ENSOANG00000004629">
    <property type="expression patterns" value="Expressed in adult mammalian kidney and 8 other cell types or tissues"/>
</dbReference>
<dbReference type="InterPro" id="IPR027417">
    <property type="entry name" value="P-loop_NTPase"/>
</dbReference>
<dbReference type="eggNOG" id="KOG1808">
    <property type="taxonomic scope" value="Eukaryota"/>
</dbReference>
<dbReference type="GO" id="GO:0016887">
    <property type="term" value="F:ATP hydrolysis activity"/>
    <property type="evidence" value="ECO:0007669"/>
    <property type="project" value="Ensembl"/>
</dbReference>
<dbReference type="GeneID" id="100076194"/>
<evidence type="ECO:0000256" key="7">
    <source>
        <dbReference type="ARBA" id="ARBA00070377"/>
    </source>
</evidence>
<evidence type="ECO:0000256" key="8">
    <source>
        <dbReference type="SAM" id="MobiDB-lite"/>
    </source>
</evidence>
<comment type="subcellular location">
    <subcellularLocation>
        <location evidence="1">Mitochondrion</location>
    </subcellularLocation>
</comment>
<dbReference type="PROSITE" id="PS50234">
    <property type="entry name" value="VWFA"/>
    <property type="match status" value="1"/>
</dbReference>